<dbReference type="Gramene" id="Solyc01g095060.3.1">
    <property type="protein sequence ID" value="Solyc01g095060.3.1"/>
    <property type="gene ID" value="Solyc01g095060.3"/>
</dbReference>
<keyword evidence="3" id="KW-1185">Reference proteome</keyword>
<dbReference type="EnsemblPlants" id="Solyc01g095060.3.1">
    <property type="protein sequence ID" value="Solyc01g095060.3.1"/>
    <property type="gene ID" value="Solyc01g095060.3"/>
</dbReference>
<organism evidence="2">
    <name type="scientific">Solanum lycopersicum</name>
    <name type="common">Tomato</name>
    <name type="synonym">Lycopersicon esculentum</name>
    <dbReference type="NCBI Taxonomy" id="4081"/>
    <lineage>
        <taxon>Eukaryota</taxon>
        <taxon>Viridiplantae</taxon>
        <taxon>Streptophyta</taxon>
        <taxon>Embryophyta</taxon>
        <taxon>Tracheophyta</taxon>
        <taxon>Spermatophyta</taxon>
        <taxon>Magnoliopsida</taxon>
        <taxon>eudicotyledons</taxon>
        <taxon>Gunneridae</taxon>
        <taxon>Pentapetalae</taxon>
        <taxon>asterids</taxon>
        <taxon>lamiids</taxon>
        <taxon>Solanales</taxon>
        <taxon>Solanaceae</taxon>
        <taxon>Solanoideae</taxon>
        <taxon>Solaneae</taxon>
        <taxon>Solanum</taxon>
        <taxon>Solanum subgen. Lycopersicon</taxon>
    </lineage>
</organism>
<protein>
    <submittedName>
        <fullName evidence="2">Uncharacterized protein</fullName>
    </submittedName>
</protein>
<name>A0A3Q7EL43_SOLLC</name>
<accession>A0A3Q7EL43</accession>
<reference evidence="2" key="2">
    <citation type="submission" date="2019-01" db="UniProtKB">
        <authorList>
            <consortium name="EnsemblPlants"/>
        </authorList>
    </citation>
    <scope>IDENTIFICATION</scope>
    <source>
        <strain evidence="2">cv. Heinz 1706</strain>
    </source>
</reference>
<dbReference type="Proteomes" id="UP000004994">
    <property type="component" value="Chromosome 1"/>
</dbReference>
<evidence type="ECO:0000313" key="2">
    <source>
        <dbReference type="EnsemblPlants" id="Solyc01g095060.3.1"/>
    </source>
</evidence>
<evidence type="ECO:0000256" key="1">
    <source>
        <dbReference type="SAM" id="MobiDB-lite"/>
    </source>
</evidence>
<dbReference type="InParanoid" id="A0A3Q7EL43"/>
<reference evidence="2" key="1">
    <citation type="journal article" date="2012" name="Nature">
        <title>The tomato genome sequence provides insights into fleshy fruit evolution.</title>
        <authorList>
            <consortium name="Tomato Genome Consortium"/>
        </authorList>
    </citation>
    <scope>NUCLEOTIDE SEQUENCE [LARGE SCALE GENOMIC DNA]</scope>
    <source>
        <strain evidence="2">cv. Heinz 1706</strain>
    </source>
</reference>
<proteinExistence type="predicted"/>
<evidence type="ECO:0000313" key="3">
    <source>
        <dbReference type="Proteomes" id="UP000004994"/>
    </source>
</evidence>
<dbReference type="AlphaFoldDB" id="A0A3Q7EL43"/>
<feature type="region of interest" description="Disordered" evidence="1">
    <location>
        <begin position="1"/>
        <end position="23"/>
    </location>
</feature>
<sequence length="102" mass="11432">MGVEFQHPTPFPSRKKASSKFDVNFPTEPNNPINLSDFEENTGSFIGFTKSYRSISSLLATKKIITDSELDVMSQKEKLDMAFTQKTCTMVKMVNSPGSMLE</sequence>